<sequence length="204" mass="23639">MERLKIFDENMNPIGEASREEVHQIGHWHEVFHCWFISKEQEKDYIYLQLRSKNKIDYPDLLDITAAGHLLAHETVEDGVREIHEELGVEVSLEKLESLGILNYSVTKKGFIDNEFAHVYLHTFAGGLDEFVLQPEEVAGIVKADFNEFFRFWMGEVDELRVVGFEENQDGLRIPIDKTVGRTAFVEHEDGFYQGVVELIRAKL</sequence>
<dbReference type="EMBL" id="BAAADJ010000053">
    <property type="protein sequence ID" value="GAA0337919.1"/>
    <property type="molecule type" value="Genomic_DNA"/>
</dbReference>
<dbReference type="CDD" id="cd04692">
    <property type="entry name" value="NUDIX_Hydrolase"/>
    <property type="match status" value="1"/>
</dbReference>
<organism evidence="2 3">
    <name type="scientific">Bacillus carboniphilus</name>
    <dbReference type="NCBI Taxonomy" id="86663"/>
    <lineage>
        <taxon>Bacteria</taxon>
        <taxon>Bacillati</taxon>
        <taxon>Bacillota</taxon>
        <taxon>Bacilli</taxon>
        <taxon>Bacillales</taxon>
        <taxon>Bacillaceae</taxon>
        <taxon>Bacillus</taxon>
    </lineage>
</organism>
<dbReference type="InterPro" id="IPR015797">
    <property type="entry name" value="NUDIX_hydrolase-like_dom_sf"/>
</dbReference>
<feature type="domain" description="Nudix hydrolase" evidence="1">
    <location>
        <begin position="27"/>
        <end position="189"/>
    </location>
</feature>
<dbReference type="SUPFAM" id="SSF55811">
    <property type="entry name" value="Nudix"/>
    <property type="match status" value="1"/>
</dbReference>
<dbReference type="InterPro" id="IPR000086">
    <property type="entry name" value="NUDIX_hydrolase_dom"/>
</dbReference>
<name>A0ABN0WHI6_9BACI</name>
<evidence type="ECO:0000259" key="1">
    <source>
        <dbReference type="PROSITE" id="PS51462"/>
    </source>
</evidence>
<evidence type="ECO:0000313" key="3">
    <source>
        <dbReference type="Proteomes" id="UP001500782"/>
    </source>
</evidence>
<proteinExistence type="predicted"/>
<comment type="caution">
    <text evidence="2">The sequence shown here is derived from an EMBL/GenBank/DDBJ whole genome shotgun (WGS) entry which is preliminary data.</text>
</comment>
<reference evidence="2 3" key="1">
    <citation type="journal article" date="2019" name="Int. J. Syst. Evol. Microbiol.">
        <title>The Global Catalogue of Microorganisms (GCM) 10K type strain sequencing project: providing services to taxonomists for standard genome sequencing and annotation.</title>
        <authorList>
            <consortium name="The Broad Institute Genomics Platform"/>
            <consortium name="The Broad Institute Genome Sequencing Center for Infectious Disease"/>
            <person name="Wu L."/>
            <person name="Ma J."/>
        </authorList>
    </citation>
    <scope>NUCLEOTIDE SEQUENCE [LARGE SCALE GENOMIC DNA]</scope>
    <source>
        <strain evidence="2 3">JCM 9731</strain>
    </source>
</reference>
<dbReference type="Proteomes" id="UP001500782">
    <property type="component" value="Unassembled WGS sequence"/>
</dbReference>
<protein>
    <submittedName>
        <fullName evidence="2">NUDIX domain-containing protein</fullName>
    </submittedName>
</protein>
<evidence type="ECO:0000313" key="2">
    <source>
        <dbReference type="EMBL" id="GAA0337919.1"/>
    </source>
</evidence>
<accession>A0ABN0WHI6</accession>
<dbReference type="Gene3D" id="3.90.79.10">
    <property type="entry name" value="Nucleoside Triphosphate Pyrophosphohydrolase"/>
    <property type="match status" value="1"/>
</dbReference>
<dbReference type="Pfam" id="PF00293">
    <property type="entry name" value="NUDIX"/>
    <property type="match status" value="1"/>
</dbReference>
<dbReference type="PANTHER" id="PTHR10885">
    <property type="entry name" value="ISOPENTENYL-DIPHOSPHATE DELTA-ISOMERASE"/>
    <property type="match status" value="1"/>
</dbReference>
<dbReference type="PANTHER" id="PTHR10885:SF0">
    <property type="entry name" value="ISOPENTENYL-DIPHOSPHATE DELTA-ISOMERASE"/>
    <property type="match status" value="1"/>
</dbReference>
<keyword evidence="3" id="KW-1185">Reference proteome</keyword>
<dbReference type="RefSeq" id="WP_343800578.1">
    <property type="nucleotide sequence ID" value="NZ_BAAADJ010000053.1"/>
</dbReference>
<dbReference type="PROSITE" id="PS51462">
    <property type="entry name" value="NUDIX"/>
    <property type="match status" value="1"/>
</dbReference>
<gene>
    <name evidence="2" type="ORF">GCM10008967_30250</name>
</gene>